<dbReference type="NCBIfam" id="TIGR04183">
    <property type="entry name" value="Por_Secre_tail"/>
    <property type="match status" value="1"/>
</dbReference>
<accession>A0ABU3TPM4</accession>
<proteinExistence type="predicted"/>
<protein>
    <submittedName>
        <fullName evidence="3">T9SS type A sorting domain-containing protein</fullName>
    </submittedName>
</protein>
<keyword evidence="4" id="KW-1185">Reference proteome</keyword>
<comment type="caution">
    <text evidence="3">The sequence shown here is derived from an EMBL/GenBank/DDBJ whole genome shotgun (WGS) entry which is preliminary data.</text>
</comment>
<evidence type="ECO:0000313" key="4">
    <source>
        <dbReference type="Proteomes" id="UP001249959"/>
    </source>
</evidence>
<sequence length="171" mass="18769">MKIYTLILVFCASLSGVFAQTISSSTIAAGGGTQQINGKYYSHVIGQASVVTGTSVQSGLTMRQGFKQPNLLAKSIQNSGLKIQVAIENPISFTVFPNPFKDKLRISFSAESTMPTYVAIYDIVGSTMWQATYPEKISEINLTEFQNFRQGKYILHVLQKGKPFVTSIVKE</sequence>
<name>A0ABU3TPM4_9BACT</name>
<feature type="chain" id="PRO_5045489673" evidence="1">
    <location>
        <begin position="20"/>
        <end position="171"/>
    </location>
</feature>
<evidence type="ECO:0000313" key="3">
    <source>
        <dbReference type="EMBL" id="MDU0807765.1"/>
    </source>
</evidence>
<keyword evidence="1" id="KW-0732">Signal</keyword>
<dbReference type="Pfam" id="PF18962">
    <property type="entry name" value="Por_Secre_tail"/>
    <property type="match status" value="1"/>
</dbReference>
<dbReference type="InterPro" id="IPR026444">
    <property type="entry name" value="Secre_tail"/>
</dbReference>
<dbReference type="EMBL" id="JAVNWW010000001">
    <property type="protein sequence ID" value="MDU0807765.1"/>
    <property type="molecule type" value="Genomic_DNA"/>
</dbReference>
<feature type="domain" description="Secretion system C-terminal sorting" evidence="2">
    <location>
        <begin position="95"/>
        <end position="162"/>
    </location>
</feature>
<reference evidence="3 4" key="1">
    <citation type="submission" date="2023-09" db="EMBL/GenBank/DDBJ databases">
        <title>Aquirufa genomes.</title>
        <authorList>
            <person name="Pitt A."/>
        </authorList>
    </citation>
    <scope>NUCLEOTIDE SEQUENCE [LARGE SCALE GENOMIC DNA]</scope>
    <source>
        <strain evidence="3 4">LEOWEIH-7C</strain>
    </source>
</reference>
<feature type="signal peptide" evidence="1">
    <location>
        <begin position="1"/>
        <end position="19"/>
    </location>
</feature>
<evidence type="ECO:0000256" key="1">
    <source>
        <dbReference type="SAM" id="SignalP"/>
    </source>
</evidence>
<dbReference type="RefSeq" id="WP_315575769.1">
    <property type="nucleotide sequence ID" value="NZ_JARDXH010000003.1"/>
</dbReference>
<gene>
    <name evidence="3" type="ORF">PQG45_01805</name>
</gene>
<dbReference type="Proteomes" id="UP001249959">
    <property type="component" value="Unassembled WGS sequence"/>
</dbReference>
<evidence type="ECO:0000259" key="2">
    <source>
        <dbReference type="Pfam" id="PF18962"/>
    </source>
</evidence>
<organism evidence="3 4">
    <name type="scientific">Aquirufa regiilacus</name>
    <dbReference type="NCBI Taxonomy" id="3024868"/>
    <lineage>
        <taxon>Bacteria</taxon>
        <taxon>Pseudomonadati</taxon>
        <taxon>Bacteroidota</taxon>
        <taxon>Cytophagia</taxon>
        <taxon>Cytophagales</taxon>
        <taxon>Flectobacillaceae</taxon>
        <taxon>Aquirufa</taxon>
    </lineage>
</organism>